<evidence type="ECO:0000256" key="1">
    <source>
        <dbReference type="ARBA" id="ARBA00006249"/>
    </source>
</evidence>
<comment type="similarity">
    <text evidence="1 8">Belongs to the tannase family.</text>
</comment>
<dbReference type="Pfam" id="PF07519">
    <property type="entry name" value="Tannase"/>
    <property type="match status" value="1"/>
</dbReference>
<dbReference type="SUPFAM" id="SSF53474">
    <property type="entry name" value="alpha/beta-Hydrolases"/>
    <property type="match status" value="1"/>
</dbReference>
<evidence type="ECO:0000256" key="3">
    <source>
        <dbReference type="ARBA" id="ARBA00022723"/>
    </source>
</evidence>
<evidence type="ECO:0000313" key="9">
    <source>
        <dbReference type="EMBL" id="KKY20117.1"/>
    </source>
</evidence>
<dbReference type="InterPro" id="IPR029058">
    <property type="entry name" value="AB_hydrolase_fold"/>
</dbReference>
<dbReference type="GO" id="GO:0046872">
    <property type="term" value="F:metal ion binding"/>
    <property type="evidence" value="ECO:0007669"/>
    <property type="project" value="UniProtKB-KW"/>
</dbReference>
<sequence length="565" mass="62070">MRALCCDSQRCLYDRYAQAHLPSDDIYPGITIDASSVSASPVTNYSVSGQYFYPDDTFGYCNVNVSYSHDGLEDTVALTWLPTPDKFQNRWLSTGGGGYAINSGSSSVPGGIVYGAAAGYTDGGFGMFQDDAIEVFLIENGTINWHNIYMFGYQAHHELSAIGKAFTKNFFNMSDAKLYVYYQGCSEGGREGWSQIQRFGDEWDGAVVAAPAFRFSFQQVQHLYSNVVEQSLNYKPPPCELTKIVNETIKACDSLDGETDGVVSRTDLCKLNFDIASLIGTPYYCAAAAATSGQGGSAATPVQNGTIAAQGEAVAKEILKGIRDSEGEQVYFSYTISSTFSDATTVWNSTSNQWEISITSLGGSFVEVLLDLKNGSNIDSLSGVTYDTLCDWIWEGWNRYADSLQTNWPDLTPFNKAGGKIIHFHGESDFSIPSTSSVYYHESVRKIMYPDLSFNDSTAALSDWYRLFLVPGAGHCAPSSTQPNGPWPQTSLQNLIDWVENDIVPTTLNATVLQGDNIGQNQQLCAWPLRPLWTGPNGTSMECIYDQTSIDSWKYNLTAFKMPVY</sequence>
<dbReference type="Proteomes" id="UP000053317">
    <property type="component" value="Unassembled WGS sequence"/>
</dbReference>
<evidence type="ECO:0000256" key="8">
    <source>
        <dbReference type="RuleBase" id="RU361238"/>
    </source>
</evidence>
<evidence type="ECO:0000256" key="2">
    <source>
        <dbReference type="ARBA" id="ARBA00022487"/>
    </source>
</evidence>
<accession>A0A0G2EAW7</accession>
<protein>
    <recommendedName>
        <fullName evidence="8">Carboxylic ester hydrolase</fullName>
        <ecNumber evidence="8">3.1.1.-</ecNumber>
    </recommendedName>
</protein>
<keyword evidence="10" id="KW-1185">Reference proteome</keyword>
<dbReference type="EMBL" id="LCWF01000100">
    <property type="protein sequence ID" value="KKY20117.1"/>
    <property type="molecule type" value="Genomic_DNA"/>
</dbReference>
<dbReference type="PANTHER" id="PTHR33938">
    <property type="entry name" value="FERULOYL ESTERASE B-RELATED"/>
    <property type="match status" value="1"/>
</dbReference>
<dbReference type="InterPro" id="IPR011118">
    <property type="entry name" value="Tannase/feruloyl_esterase"/>
</dbReference>
<keyword evidence="4" id="KW-0732">Signal</keyword>
<keyword evidence="6" id="KW-0106">Calcium</keyword>
<evidence type="ECO:0000256" key="4">
    <source>
        <dbReference type="ARBA" id="ARBA00022729"/>
    </source>
</evidence>
<keyword evidence="7" id="KW-1015">Disulfide bond</keyword>
<name>A0A0G2EAW7_PHACM</name>
<dbReference type="EC" id="3.1.1.-" evidence="8"/>
<reference evidence="9 10" key="1">
    <citation type="submission" date="2015-05" db="EMBL/GenBank/DDBJ databases">
        <title>Distinctive expansion of gene families associated with plant cell wall degradation and secondary metabolism in the genomes of grapevine trunk pathogens.</title>
        <authorList>
            <person name="Lawrence D.P."/>
            <person name="Travadon R."/>
            <person name="Rolshausen P.E."/>
            <person name="Baumgartner K."/>
        </authorList>
    </citation>
    <scope>NUCLEOTIDE SEQUENCE [LARGE SCALE GENOMIC DNA]</scope>
    <source>
        <strain evidence="9">UCRPC4</strain>
    </source>
</reference>
<gene>
    <name evidence="9" type="ORF">UCRPC4_g04251</name>
</gene>
<reference evidence="9 10" key="2">
    <citation type="submission" date="2015-05" db="EMBL/GenBank/DDBJ databases">
        <authorList>
            <person name="Morales-Cruz A."/>
            <person name="Amrine K.C."/>
            <person name="Cantu D."/>
        </authorList>
    </citation>
    <scope>NUCLEOTIDE SEQUENCE [LARGE SCALE GENOMIC DNA]</scope>
    <source>
        <strain evidence="9">UCRPC4</strain>
    </source>
</reference>
<evidence type="ECO:0000256" key="7">
    <source>
        <dbReference type="ARBA" id="ARBA00023157"/>
    </source>
</evidence>
<dbReference type="AlphaFoldDB" id="A0A0G2EAW7"/>
<comment type="caution">
    <text evidence="9">The sequence shown here is derived from an EMBL/GenBank/DDBJ whole genome shotgun (WGS) entry which is preliminary data.</text>
</comment>
<proteinExistence type="inferred from homology"/>
<dbReference type="OrthoDB" id="3039123at2759"/>
<evidence type="ECO:0000256" key="5">
    <source>
        <dbReference type="ARBA" id="ARBA00022801"/>
    </source>
</evidence>
<dbReference type="GO" id="GO:0030600">
    <property type="term" value="F:feruloyl esterase activity"/>
    <property type="evidence" value="ECO:0007669"/>
    <property type="project" value="UniProtKB-ARBA"/>
</dbReference>
<evidence type="ECO:0000256" key="6">
    <source>
        <dbReference type="ARBA" id="ARBA00022837"/>
    </source>
</evidence>
<organism evidence="9 10">
    <name type="scientific">Phaeomoniella chlamydospora</name>
    <name type="common">Phaeoacremonium chlamydosporum</name>
    <dbReference type="NCBI Taxonomy" id="158046"/>
    <lineage>
        <taxon>Eukaryota</taxon>
        <taxon>Fungi</taxon>
        <taxon>Dikarya</taxon>
        <taxon>Ascomycota</taxon>
        <taxon>Pezizomycotina</taxon>
        <taxon>Eurotiomycetes</taxon>
        <taxon>Chaetothyriomycetidae</taxon>
        <taxon>Phaeomoniellales</taxon>
        <taxon>Phaeomoniellaceae</taxon>
        <taxon>Phaeomoniella</taxon>
    </lineage>
</organism>
<dbReference type="PANTHER" id="PTHR33938:SF16">
    <property type="entry name" value="CARBOXYLIC ESTER HYDROLASE"/>
    <property type="match status" value="1"/>
</dbReference>
<keyword evidence="2" id="KW-0719">Serine esterase</keyword>
<evidence type="ECO:0000313" key="10">
    <source>
        <dbReference type="Proteomes" id="UP000053317"/>
    </source>
</evidence>
<keyword evidence="5 8" id="KW-0378">Hydrolase</keyword>
<keyword evidence="3" id="KW-0479">Metal-binding</keyword>